<gene>
    <name evidence="2" type="ORF">GCM10023171_37610</name>
</gene>
<keyword evidence="3" id="KW-1185">Reference proteome</keyword>
<accession>A0ABP8PWQ5</accession>
<evidence type="ECO:0000313" key="3">
    <source>
        <dbReference type="Proteomes" id="UP001500731"/>
    </source>
</evidence>
<feature type="region of interest" description="Disordered" evidence="1">
    <location>
        <begin position="1"/>
        <end position="57"/>
    </location>
</feature>
<comment type="caution">
    <text evidence="2">The sequence shown here is derived from an EMBL/GenBank/DDBJ whole genome shotgun (WGS) entry which is preliminary data.</text>
</comment>
<name>A0ABP8PWQ5_9MICO</name>
<protein>
    <submittedName>
        <fullName evidence="2">Uncharacterized protein</fullName>
    </submittedName>
</protein>
<dbReference type="RefSeq" id="WP_345189058.1">
    <property type="nucleotide sequence ID" value="NZ_BAABGP010000037.1"/>
</dbReference>
<organism evidence="2 3">
    <name type="scientific">Microbacterium panaciterrae</name>
    <dbReference type="NCBI Taxonomy" id="985759"/>
    <lineage>
        <taxon>Bacteria</taxon>
        <taxon>Bacillati</taxon>
        <taxon>Actinomycetota</taxon>
        <taxon>Actinomycetes</taxon>
        <taxon>Micrococcales</taxon>
        <taxon>Microbacteriaceae</taxon>
        <taxon>Microbacterium</taxon>
    </lineage>
</organism>
<reference evidence="3" key="1">
    <citation type="journal article" date="2019" name="Int. J. Syst. Evol. Microbiol.">
        <title>The Global Catalogue of Microorganisms (GCM) 10K type strain sequencing project: providing services to taxonomists for standard genome sequencing and annotation.</title>
        <authorList>
            <consortium name="The Broad Institute Genomics Platform"/>
            <consortium name="The Broad Institute Genome Sequencing Center for Infectious Disease"/>
            <person name="Wu L."/>
            <person name="Ma J."/>
        </authorList>
    </citation>
    <scope>NUCLEOTIDE SEQUENCE [LARGE SCALE GENOMIC DNA]</scope>
    <source>
        <strain evidence="3">JCM 17839</strain>
    </source>
</reference>
<proteinExistence type="predicted"/>
<sequence length="113" mass="12223">MANAAAGDDKLARPASLKRAPRPAADDGIDPVDPHPEVAAEAPKSSQAGKKRGPYNVQRVEKVPASYRLPPDVIELINQARAEAAARGDRLTKDEAVTMAVRSFWGGKRQRRQ</sequence>
<evidence type="ECO:0000256" key="1">
    <source>
        <dbReference type="SAM" id="MobiDB-lite"/>
    </source>
</evidence>
<dbReference type="Proteomes" id="UP001500731">
    <property type="component" value="Unassembled WGS sequence"/>
</dbReference>
<evidence type="ECO:0000313" key="2">
    <source>
        <dbReference type="EMBL" id="GAA4492470.1"/>
    </source>
</evidence>
<dbReference type="EMBL" id="BAABGP010000037">
    <property type="protein sequence ID" value="GAA4492470.1"/>
    <property type="molecule type" value="Genomic_DNA"/>
</dbReference>